<keyword evidence="6" id="KW-1185">Reference proteome</keyword>
<comment type="subcellular location">
    <subcellularLocation>
        <location evidence="1">Cell outer membrane</location>
    </subcellularLocation>
</comment>
<dbReference type="EMBL" id="JAPZVM010000003">
    <property type="protein sequence ID" value="MCZ8372162.1"/>
    <property type="molecule type" value="Genomic_DNA"/>
</dbReference>
<name>A0ABT4PGJ2_9BACT</name>
<dbReference type="SUPFAM" id="SSF56935">
    <property type="entry name" value="Porins"/>
    <property type="match status" value="1"/>
</dbReference>
<proteinExistence type="predicted"/>
<accession>A0ABT4PGJ2</accession>
<keyword evidence="5" id="KW-0675">Receptor</keyword>
<keyword evidence="3" id="KW-0998">Cell outer membrane</keyword>
<evidence type="ECO:0000256" key="2">
    <source>
        <dbReference type="ARBA" id="ARBA00023136"/>
    </source>
</evidence>
<evidence type="ECO:0000256" key="4">
    <source>
        <dbReference type="SAM" id="SignalP"/>
    </source>
</evidence>
<evidence type="ECO:0000256" key="1">
    <source>
        <dbReference type="ARBA" id="ARBA00004442"/>
    </source>
</evidence>
<dbReference type="Proteomes" id="UP001141933">
    <property type="component" value="Unassembled WGS sequence"/>
</dbReference>
<dbReference type="RefSeq" id="WP_269877237.1">
    <property type="nucleotide sequence ID" value="NZ_JAPZVM010000003.1"/>
</dbReference>
<feature type="chain" id="PRO_5047176517" evidence="4">
    <location>
        <begin position="25"/>
        <end position="545"/>
    </location>
</feature>
<evidence type="ECO:0000313" key="5">
    <source>
        <dbReference type="EMBL" id="MCZ8372162.1"/>
    </source>
</evidence>
<feature type="signal peptide" evidence="4">
    <location>
        <begin position="1"/>
        <end position="24"/>
    </location>
</feature>
<reference evidence="5" key="1">
    <citation type="submission" date="2022-12" db="EMBL/GenBank/DDBJ databases">
        <title>Phocaeicola acetigenes sp. nov., isolated feces from a healthy human.</title>
        <authorList>
            <person name="Do H."/>
            <person name="Ha Y.B."/>
            <person name="Kim J.-S."/>
            <person name="Suh M.K."/>
            <person name="Kim H.S."/>
            <person name="Lee J.-S."/>
        </authorList>
    </citation>
    <scope>NUCLEOTIDE SEQUENCE</scope>
    <source>
        <strain evidence="5">KGMB11183</strain>
    </source>
</reference>
<keyword evidence="4" id="KW-0732">Signal</keyword>
<dbReference type="InterPro" id="IPR036942">
    <property type="entry name" value="Beta-barrel_TonB_sf"/>
</dbReference>
<dbReference type="Gene3D" id="2.40.170.20">
    <property type="entry name" value="TonB-dependent receptor, beta-barrel domain"/>
    <property type="match status" value="1"/>
</dbReference>
<protein>
    <submittedName>
        <fullName evidence="5">TonB-dependent receptor</fullName>
    </submittedName>
</protein>
<comment type="caution">
    <text evidence="5">The sequence shown here is derived from an EMBL/GenBank/DDBJ whole genome shotgun (WGS) entry which is preliminary data.</text>
</comment>
<keyword evidence="2" id="KW-0472">Membrane</keyword>
<evidence type="ECO:0000313" key="6">
    <source>
        <dbReference type="Proteomes" id="UP001141933"/>
    </source>
</evidence>
<evidence type="ECO:0000256" key="3">
    <source>
        <dbReference type="ARBA" id="ARBA00023237"/>
    </source>
</evidence>
<organism evidence="5 6">
    <name type="scientific">Phocaeicola acetigenes</name>
    <dbReference type="NCBI Taxonomy" id="3016083"/>
    <lineage>
        <taxon>Bacteria</taxon>
        <taxon>Pseudomonadati</taxon>
        <taxon>Bacteroidota</taxon>
        <taxon>Bacteroidia</taxon>
        <taxon>Bacteroidales</taxon>
        <taxon>Bacteroidaceae</taxon>
        <taxon>Phocaeicola</taxon>
    </lineage>
</organism>
<sequence length="545" mass="61967">MKTMNQIKMILTGAGVLFTSVLCAQEGAKDSTLTRTVVVENQYNPEVMDAFKVNVLPKVEEPAVAKQHIDYATAVRPLSGWQGEPIPVITYNAKQKSPYKGYVRAAYGNRNNTDVKLSYMWDITSRDQLNVMGTLYGMNGKIPYERLEEDWKSRFFRTDVSLDYKHEFNRVFMQLGGAFGSQVFNYVLPVLNEGGEPWTSDSQHFTLADVYAKVTSKDETLPVQFSLQTGFQSFKRKYAMPYFPGTTEGLVHTVGQIWGTLQEEHTVGIDFAMDNVFYNSDLKDYTLVQVNPYYKWNNEVIDLRLGAHVDAQTLNGSGIKFAPDVHFGYTFADTYKFYIQAIGGTTLSDFRRLNEMSPYWMSEEQIRSTHTPLDARLGVKGSPVAGFGFNLFGGYRIVKDELFSVYSLMEQAKAKTAYAGGRIGYTYKDWVNLDVEATYYNWNMNQETEPLLVLKPNYEFNVSARVKILSDLYASMKYCYEGRSQAGTLKKADPVNDLSLWADYRLFQRVDVFVRLNNLLNKNYVTEVGCPVQGFYAMGGLSFAF</sequence>
<gene>
    <name evidence="5" type="ORF">O6P32_05475</name>
</gene>